<evidence type="ECO:0000256" key="1">
    <source>
        <dbReference type="SAM" id="MobiDB-lite"/>
    </source>
</evidence>
<evidence type="ECO:0000313" key="2">
    <source>
        <dbReference type="EMBL" id="VEL12383.1"/>
    </source>
</evidence>
<feature type="compositionally biased region" description="Basic and acidic residues" evidence="1">
    <location>
        <begin position="278"/>
        <end position="290"/>
    </location>
</feature>
<reference evidence="2" key="1">
    <citation type="submission" date="2018-11" db="EMBL/GenBank/DDBJ databases">
        <authorList>
            <consortium name="Pathogen Informatics"/>
        </authorList>
    </citation>
    <scope>NUCLEOTIDE SEQUENCE</scope>
</reference>
<accession>A0A448WIA5</accession>
<dbReference type="EMBL" id="CAAALY010014612">
    <property type="protein sequence ID" value="VEL12383.1"/>
    <property type="molecule type" value="Genomic_DNA"/>
</dbReference>
<feature type="region of interest" description="Disordered" evidence="1">
    <location>
        <begin position="196"/>
        <end position="230"/>
    </location>
</feature>
<dbReference type="Proteomes" id="UP000784294">
    <property type="component" value="Unassembled WGS sequence"/>
</dbReference>
<gene>
    <name evidence="2" type="ORF">PXEA_LOCUS5823</name>
</gene>
<protein>
    <submittedName>
        <fullName evidence="2">Uncharacterized protein</fullName>
    </submittedName>
</protein>
<organism evidence="2 3">
    <name type="scientific">Protopolystoma xenopodis</name>
    <dbReference type="NCBI Taxonomy" id="117903"/>
    <lineage>
        <taxon>Eukaryota</taxon>
        <taxon>Metazoa</taxon>
        <taxon>Spiralia</taxon>
        <taxon>Lophotrochozoa</taxon>
        <taxon>Platyhelminthes</taxon>
        <taxon>Monogenea</taxon>
        <taxon>Polyopisthocotylea</taxon>
        <taxon>Polystomatidea</taxon>
        <taxon>Polystomatidae</taxon>
        <taxon>Protopolystoma</taxon>
    </lineage>
</organism>
<comment type="caution">
    <text evidence="2">The sequence shown here is derived from an EMBL/GenBank/DDBJ whole genome shotgun (WGS) entry which is preliminary data.</text>
</comment>
<feature type="compositionally biased region" description="Basic and acidic residues" evidence="1">
    <location>
        <begin position="196"/>
        <end position="206"/>
    </location>
</feature>
<keyword evidence="3" id="KW-1185">Reference proteome</keyword>
<proteinExistence type="predicted"/>
<dbReference type="AlphaFoldDB" id="A0A448WIA5"/>
<evidence type="ECO:0000313" key="3">
    <source>
        <dbReference type="Proteomes" id="UP000784294"/>
    </source>
</evidence>
<sequence length="355" mass="38872">MLSLIAPSTSIEARCTKAPSKFGRSPKEPRINHLPRPHLSAQAFAVLAQHPALIESLEWLELMPRDSSSCTALSGSCAFSHLSTSTNTSSLASEWDSSATSSKLFASTLNCPPIDALAIYSPSALIFSGCPVIHLYRPIPLLEIVPGGLISLPNLPISRLGPALPTADQDASSVNAQVEMELYHVKRFDEALASRARLEGQQETPKDSLQITSRSDADREPEQPIQFQHPLRLRSNLDSAKGLYYELEVLLYPNEVRWLPLHFYLKDEHRSANPPRSPDSKSKQPVSRESHPRLFILNARIEMAPATTSPVVLAALGGKQGLSNSPVHHFAQCHGLDNIISRYGVPAFSGHLLFS</sequence>
<feature type="region of interest" description="Disordered" evidence="1">
    <location>
        <begin position="269"/>
        <end position="290"/>
    </location>
</feature>
<name>A0A448WIA5_9PLAT</name>